<comment type="caution">
    <text evidence="7">The sequence shown here is derived from an EMBL/GenBank/DDBJ whole genome shotgun (WGS) entry which is preliminary data.</text>
</comment>
<keyword evidence="4" id="KW-0798">TonB box</keyword>
<gene>
    <name evidence="7" type="ORF">B7Z01_07285</name>
</gene>
<evidence type="ECO:0000313" key="8">
    <source>
        <dbReference type="Proteomes" id="UP000215595"/>
    </source>
</evidence>
<dbReference type="PANTHER" id="PTHR47234:SF2">
    <property type="entry name" value="TONB-DEPENDENT RECEPTOR"/>
    <property type="match status" value="1"/>
</dbReference>
<dbReference type="Proteomes" id="UP000215595">
    <property type="component" value="Unassembled WGS sequence"/>
</dbReference>
<dbReference type="EMBL" id="NCEB01000012">
    <property type="protein sequence ID" value="OYX33956.1"/>
    <property type="molecule type" value="Genomic_DNA"/>
</dbReference>
<dbReference type="Pfam" id="PF00593">
    <property type="entry name" value="TonB_dep_Rec_b-barrel"/>
    <property type="match status" value="1"/>
</dbReference>
<comment type="similarity">
    <text evidence="4">Belongs to the TonB-dependent receptor family.</text>
</comment>
<reference evidence="7 8" key="1">
    <citation type="submission" date="2017-03" db="EMBL/GenBank/DDBJ databases">
        <title>Lifting the veil on microbial sulfur biogeochemistry in mining wastewaters.</title>
        <authorList>
            <person name="Kantor R.S."/>
            <person name="Colenbrander Nelson T."/>
            <person name="Marshall S."/>
            <person name="Bennett D."/>
            <person name="Apte S."/>
            <person name="Camacho D."/>
            <person name="Thomas B.C."/>
            <person name="Warren L.A."/>
            <person name="Banfield J.F."/>
        </authorList>
    </citation>
    <scope>NUCLEOTIDE SEQUENCE [LARGE SCALE GENOMIC DNA]</scope>
    <source>
        <strain evidence="7">32-69-9</strain>
    </source>
</reference>
<comment type="subcellular location">
    <subcellularLocation>
        <location evidence="1 4">Cell outer membrane</location>
    </subcellularLocation>
</comment>
<organism evidence="7 8">
    <name type="scientific">Brevundimonas subvibrioides</name>
    <dbReference type="NCBI Taxonomy" id="74313"/>
    <lineage>
        <taxon>Bacteria</taxon>
        <taxon>Pseudomonadati</taxon>
        <taxon>Pseudomonadota</taxon>
        <taxon>Alphaproteobacteria</taxon>
        <taxon>Caulobacterales</taxon>
        <taxon>Caulobacteraceae</taxon>
        <taxon>Brevundimonas</taxon>
    </lineage>
</organism>
<dbReference type="InterPro" id="IPR012910">
    <property type="entry name" value="Plug_dom"/>
</dbReference>
<dbReference type="AlphaFoldDB" id="A0A258FNP0"/>
<proteinExistence type="inferred from homology"/>
<evidence type="ECO:0000256" key="1">
    <source>
        <dbReference type="ARBA" id="ARBA00004442"/>
    </source>
</evidence>
<feature type="domain" description="TonB-dependent receptor-like beta-barrel" evidence="5">
    <location>
        <begin position="764"/>
        <end position="1248"/>
    </location>
</feature>
<evidence type="ECO:0000256" key="3">
    <source>
        <dbReference type="ARBA" id="ARBA00023237"/>
    </source>
</evidence>
<name>A0A258FNP0_9CAUL</name>
<evidence type="ECO:0000256" key="4">
    <source>
        <dbReference type="RuleBase" id="RU003357"/>
    </source>
</evidence>
<dbReference type="InterPro" id="IPR000531">
    <property type="entry name" value="Beta-barrel_TonB"/>
</dbReference>
<dbReference type="GO" id="GO:0009279">
    <property type="term" value="C:cell outer membrane"/>
    <property type="evidence" value="ECO:0007669"/>
    <property type="project" value="UniProtKB-SubCell"/>
</dbReference>
<dbReference type="Gene3D" id="2.170.130.10">
    <property type="entry name" value="TonB-dependent receptor, plug domain"/>
    <property type="match status" value="1"/>
</dbReference>
<dbReference type="Gene3D" id="2.40.170.20">
    <property type="entry name" value="TonB-dependent receptor, beta-barrel domain"/>
    <property type="match status" value="1"/>
</dbReference>
<evidence type="ECO:0000259" key="6">
    <source>
        <dbReference type="Pfam" id="PF07715"/>
    </source>
</evidence>
<feature type="domain" description="TonB-dependent receptor plug" evidence="6">
    <location>
        <begin position="99"/>
        <end position="221"/>
    </location>
</feature>
<dbReference type="InterPro" id="IPR036942">
    <property type="entry name" value="Beta-barrel_TonB_sf"/>
</dbReference>
<evidence type="ECO:0000259" key="5">
    <source>
        <dbReference type="Pfam" id="PF00593"/>
    </source>
</evidence>
<sequence>MLQDCGLKMLQARCDGVTEPWTKAVQCLPHMFFRGDIIMSSKKALLGTSILAGLLALTALPAHAQSTPAGANQSAAQDEQETQVEEVVVTGSRLRRERFDLPTPVLQVDEEEFERTAVGNAIDVIEDIPLVGTGSNSRGANTQFGDNFAFADLFNLGTQRTLTLVNGRRFISGNQATVFVPDNATGAQVDITTLPPSLIQRVEVTPLTGGAIYGADAVGGVINFILKDDFEGLDVLAQYGVTDYGDGDRYRGAVTWGTNFYDNRANVTLAVDYFKQELIPIGGERNYTINPGAILNPRDARVRRPGSFGSPTSPDSVFLPGGSDFERNNIYASDLRNGTFSAGGLLFTGNTFQSGVSGASFLIPNAPVLATQAGRAADPEGFAFFAPSSLPTGVTAASVINRFAPGTNIAALTTAQQTNLAVNLLQRNRPTPSEYFAANPSLNPLLFIGTFYGAQGNAAGSPLGYLPTIINTNPATAALFPRIAVPLQFDGSGALVPYSLGDATLGTIGTTVGGDGFSNAERQFGNLQSSTERLSLSGVTRFDVTDSITYRGEYLYSDIEFRSIGAANSNAPGGSTAAGNRNIPIYIDQNPFFSAANQTTITNLVGQGLVVPTLNGQRVLYAGRALADILGPVESGNNVELFRTSQSLEGEFGLWGRRFYWDVAGVYGQSDVQNFGVAILDHEFAIATDVVRGANGQPVCRQQTLASPESIAIRDPALANITTNLGLVPSRATVAGCIPFNIFGEGNAQVTPELRDYLLGDTGSFNEGRQHYMAASLGGEIFRLPGGWISAGAQLEWRNESLRFTPNPDFATGATRTAVGPSSFGELRFLEYGYEASIPIFGEDFTLPLVEALEISGAFRIVDRDGKTTTAGLAPSPGTTDEVYQASIRWQLSEDLQFRANKSTSVRSASITELFGSPQSAFTGGFLIPCTPTTITQGPNPANRRENCISAVILTGAAPDRAAAEAFLASYVSVAGTRPAGVTANSFLSNEESEAFGYGFTFTPRWIPRLTIAADYYEAEVTGQIGLTGPNTTTNQCFDEATFPNSLLNGTPACDLFQIGVRGADGNFVNPTVSPLTGRPVLPVTNPGAPSVINQPFQSSWFAFSNLNLGATKLRALTIEARYNFALEDLVGSMGSSWGDIFLSGSAYQLQQFDVSGSGTFLDTNPNSGEPGFAEWEFRADIAHRMGKFDHRITLFRNSGTVGNVQTNPSTFVEQTDGFKLEGFTTANYTAAYQVTDEVNVRVSINNLFNTRNPREDLGIVGDTVGRTFLFTVAGSF</sequence>
<dbReference type="PANTHER" id="PTHR47234">
    <property type="match status" value="1"/>
</dbReference>
<protein>
    <recommendedName>
        <fullName evidence="9">TonB-dependent receptor</fullName>
    </recommendedName>
</protein>
<evidence type="ECO:0000256" key="2">
    <source>
        <dbReference type="ARBA" id="ARBA00023136"/>
    </source>
</evidence>
<keyword evidence="3" id="KW-0998">Cell outer membrane</keyword>
<dbReference type="InterPro" id="IPR037066">
    <property type="entry name" value="Plug_dom_sf"/>
</dbReference>
<evidence type="ECO:0000313" key="7">
    <source>
        <dbReference type="EMBL" id="OYX33956.1"/>
    </source>
</evidence>
<dbReference type="Pfam" id="PF07715">
    <property type="entry name" value="Plug"/>
    <property type="match status" value="1"/>
</dbReference>
<accession>A0A258FNP0</accession>
<evidence type="ECO:0008006" key="9">
    <source>
        <dbReference type="Google" id="ProtNLM"/>
    </source>
</evidence>
<keyword evidence="2 4" id="KW-0472">Membrane</keyword>
<dbReference type="SUPFAM" id="SSF56935">
    <property type="entry name" value="Porins"/>
    <property type="match status" value="1"/>
</dbReference>